<dbReference type="AlphaFoldDB" id="A0A1H6EAW5"/>
<dbReference type="Proteomes" id="UP000236754">
    <property type="component" value="Unassembled WGS sequence"/>
</dbReference>
<organism evidence="2 3">
    <name type="scientific">Actinacidiphila yanglinensis</name>
    <dbReference type="NCBI Taxonomy" id="310779"/>
    <lineage>
        <taxon>Bacteria</taxon>
        <taxon>Bacillati</taxon>
        <taxon>Actinomycetota</taxon>
        <taxon>Actinomycetes</taxon>
        <taxon>Kitasatosporales</taxon>
        <taxon>Streptomycetaceae</taxon>
        <taxon>Actinacidiphila</taxon>
    </lineage>
</organism>
<dbReference type="InterPro" id="IPR019587">
    <property type="entry name" value="Polyketide_cyclase/dehydratase"/>
</dbReference>
<evidence type="ECO:0000313" key="2">
    <source>
        <dbReference type="EMBL" id="SEG94373.1"/>
    </source>
</evidence>
<protein>
    <submittedName>
        <fullName evidence="2">Polyketide cyclase / dehydrase and lipid transport</fullName>
    </submittedName>
</protein>
<accession>A0A1H6EAW5</accession>
<name>A0A1H6EAW5_9ACTN</name>
<dbReference type="InterPro" id="IPR023393">
    <property type="entry name" value="START-like_dom_sf"/>
</dbReference>
<dbReference type="RefSeq" id="WP_103890773.1">
    <property type="nucleotide sequence ID" value="NZ_FNVU01000030.1"/>
</dbReference>
<sequence>MSGQFETVTEVDRSIDEVFAYLAQGTHDAEFSPRVQEITKEPAGPTAVGTTFRSTVKDAGLTSHREIRITELQEPSTIRWSETSKNSVTSREGGYDLQPIADGRTRVRLFNVLEGHGIGKLLVGVALGAARKDAPAFGERIKKAVEAA</sequence>
<feature type="compositionally biased region" description="Polar residues" evidence="1">
    <location>
        <begin position="73"/>
        <end position="90"/>
    </location>
</feature>
<feature type="region of interest" description="Disordered" evidence="1">
    <location>
        <begin position="73"/>
        <end position="94"/>
    </location>
</feature>
<dbReference type="OrthoDB" id="4461956at2"/>
<evidence type="ECO:0000256" key="1">
    <source>
        <dbReference type="SAM" id="MobiDB-lite"/>
    </source>
</evidence>
<dbReference type="SUPFAM" id="SSF55961">
    <property type="entry name" value="Bet v1-like"/>
    <property type="match status" value="1"/>
</dbReference>
<dbReference type="Gene3D" id="3.30.530.20">
    <property type="match status" value="1"/>
</dbReference>
<gene>
    <name evidence="2" type="ORF">SAMN05216223_13018</name>
</gene>
<keyword evidence="3" id="KW-1185">Reference proteome</keyword>
<proteinExistence type="predicted"/>
<dbReference type="Pfam" id="PF10604">
    <property type="entry name" value="Polyketide_cyc2"/>
    <property type="match status" value="1"/>
</dbReference>
<dbReference type="EMBL" id="FNVU01000030">
    <property type="protein sequence ID" value="SEG94373.1"/>
    <property type="molecule type" value="Genomic_DNA"/>
</dbReference>
<evidence type="ECO:0000313" key="3">
    <source>
        <dbReference type="Proteomes" id="UP000236754"/>
    </source>
</evidence>
<reference evidence="2 3" key="1">
    <citation type="submission" date="2016-10" db="EMBL/GenBank/DDBJ databases">
        <authorList>
            <person name="de Groot N.N."/>
        </authorList>
    </citation>
    <scope>NUCLEOTIDE SEQUENCE [LARGE SCALE GENOMIC DNA]</scope>
    <source>
        <strain evidence="2 3">CGMCC 4.2023</strain>
    </source>
</reference>